<evidence type="ECO:0000313" key="1">
    <source>
        <dbReference type="EMBL" id="GIX83349.1"/>
    </source>
</evidence>
<sequence>MAAWWVASVGHLRALKRHLHSELEWMSARTLACVSILQQRHHFFFPSFLLSNEAVEGRRMNFKCNWKHATLTCYIWLQLIRSMDS</sequence>
<dbReference type="EMBL" id="BPLR01020861">
    <property type="protein sequence ID" value="GIX83349.1"/>
    <property type="molecule type" value="Genomic_DNA"/>
</dbReference>
<dbReference type="Proteomes" id="UP001054945">
    <property type="component" value="Unassembled WGS sequence"/>
</dbReference>
<dbReference type="AlphaFoldDB" id="A0AAV4NEW1"/>
<name>A0AAV4NEW1_CAEEX</name>
<organism evidence="1 2">
    <name type="scientific">Caerostris extrusa</name>
    <name type="common">Bark spider</name>
    <name type="synonym">Caerostris bankana</name>
    <dbReference type="NCBI Taxonomy" id="172846"/>
    <lineage>
        <taxon>Eukaryota</taxon>
        <taxon>Metazoa</taxon>
        <taxon>Ecdysozoa</taxon>
        <taxon>Arthropoda</taxon>
        <taxon>Chelicerata</taxon>
        <taxon>Arachnida</taxon>
        <taxon>Araneae</taxon>
        <taxon>Araneomorphae</taxon>
        <taxon>Entelegynae</taxon>
        <taxon>Araneoidea</taxon>
        <taxon>Araneidae</taxon>
        <taxon>Caerostris</taxon>
    </lineage>
</organism>
<accession>A0AAV4NEW1</accession>
<protein>
    <submittedName>
        <fullName evidence="1">Uncharacterized protein</fullName>
    </submittedName>
</protein>
<comment type="caution">
    <text evidence="1">The sequence shown here is derived from an EMBL/GenBank/DDBJ whole genome shotgun (WGS) entry which is preliminary data.</text>
</comment>
<keyword evidence="2" id="KW-1185">Reference proteome</keyword>
<reference evidence="1 2" key="1">
    <citation type="submission" date="2021-06" db="EMBL/GenBank/DDBJ databases">
        <title>Caerostris extrusa draft genome.</title>
        <authorList>
            <person name="Kono N."/>
            <person name="Arakawa K."/>
        </authorList>
    </citation>
    <scope>NUCLEOTIDE SEQUENCE [LARGE SCALE GENOMIC DNA]</scope>
</reference>
<gene>
    <name evidence="1" type="ORF">CEXT_625221</name>
</gene>
<proteinExistence type="predicted"/>
<evidence type="ECO:0000313" key="2">
    <source>
        <dbReference type="Proteomes" id="UP001054945"/>
    </source>
</evidence>